<keyword evidence="4 11" id="KW-0812">Transmembrane</keyword>
<dbReference type="Gene3D" id="1.20.1510.10">
    <property type="entry name" value="Cation efflux protein transmembrane domain"/>
    <property type="match status" value="1"/>
</dbReference>
<name>A0AA87RJ93_9MICO</name>
<evidence type="ECO:0000256" key="2">
    <source>
        <dbReference type="ARBA" id="ARBA00004644"/>
    </source>
</evidence>
<evidence type="ECO:0000256" key="1">
    <source>
        <dbReference type="ARBA" id="ARBA00004146"/>
    </source>
</evidence>
<dbReference type="RefSeq" id="WP_146796410.1">
    <property type="nucleotide sequence ID" value="NZ_BJUU01000022.1"/>
</dbReference>
<keyword evidence="5" id="KW-0967">Endosome</keyword>
<dbReference type="Proteomes" id="UP000321749">
    <property type="component" value="Unassembled WGS sequence"/>
</dbReference>
<evidence type="ECO:0000256" key="10">
    <source>
        <dbReference type="ARBA" id="ARBA00023329"/>
    </source>
</evidence>
<feature type="transmembrane region" description="Helical" evidence="11">
    <location>
        <begin position="153"/>
        <end position="178"/>
    </location>
</feature>
<reference evidence="13 14" key="1">
    <citation type="submission" date="2019-07" db="EMBL/GenBank/DDBJ databases">
        <title>Whole genome shotgun sequence of Agrococcus baldri NBRC 103055.</title>
        <authorList>
            <person name="Hosoyama A."/>
            <person name="Uohara A."/>
            <person name="Ohji S."/>
            <person name="Ichikawa N."/>
        </authorList>
    </citation>
    <scope>NUCLEOTIDE SEQUENCE [LARGE SCALE GENOMIC DNA]</scope>
    <source>
        <strain evidence="13 14">NBRC 103055</strain>
    </source>
</reference>
<feature type="transmembrane region" description="Helical" evidence="11">
    <location>
        <begin position="20"/>
        <end position="40"/>
    </location>
</feature>
<comment type="similarity">
    <text evidence="3">Belongs to the TMEM163 family.</text>
</comment>
<evidence type="ECO:0000256" key="7">
    <source>
        <dbReference type="ARBA" id="ARBA00022989"/>
    </source>
</evidence>
<dbReference type="InterPro" id="IPR027469">
    <property type="entry name" value="Cation_efflux_TMD_sf"/>
</dbReference>
<evidence type="ECO:0000256" key="6">
    <source>
        <dbReference type="ARBA" id="ARBA00022833"/>
    </source>
</evidence>
<dbReference type="PANTHER" id="PTHR31937:SF2">
    <property type="entry name" value="TRANSMEMBRANE PROTEIN 163"/>
    <property type="match status" value="1"/>
</dbReference>
<evidence type="ECO:0000313" key="13">
    <source>
        <dbReference type="EMBL" id="GEK81236.1"/>
    </source>
</evidence>
<feature type="domain" description="Cation efflux protein transmembrane" evidence="12">
    <location>
        <begin position="27"/>
        <end position="195"/>
    </location>
</feature>
<evidence type="ECO:0000259" key="12">
    <source>
        <dbReference type="Pfam" id="PF01545"/>
    </source>
</evidence>
<organism evidence="13 14">
    <name type="scientific">Agrococcus baldri</name>
    <dbReference type="NCBI Taxonomy" id="153730"/>
    <lineage>
        <taxon>Bacteria</taxon>
        <taxon>Bacillati</taxon>
        <taxon>Actinomycetota</taxon>
        <taxon>Actinomycetes</taxon>
        <taxon>Micrococcales</taxon>
        <taxon>Microbacteriaceae</taxon>
        <taxon>Agrococcus</taxon>
    </lineage>
</organism>
<keyword evidence="10" id="KW-0968">Cytoplasmic vesicle</keyword>
<comment type="subcellular location">
    <subcellularLocation>
        <location evidence="2">Cytoplasmic vesicle</location>
        <location evidence="2">Secretory vesicle</location>
        <location evidence="2">Synaptic vesicle membrane</location>
        <topology evidence="2">Multi-pass membrane protein</topology>
    </subcellularLocation>
    <subcellularLocation>
        <location evidence="1">Early endosome membrane</location>
    </subcellularLocation>
</comment>
<accession>A0AA87RJ93</accession>
<proteinExistence type="inferred from homology"/>
<protein>
    <submittedName>
        <fullName evidence="13">Conserved integral membrane protein</fullName>
    </submittedName>
</protein>
<feature type="transmembrane region" description="Helical" evidence="11">
    <location>
        <begin position="81"/>
        <end position="102"/>
    </location>
</feature>
<dbReference type="GO" id="GO:0031410">
    <property type="term" value="C:cytoplasmic vesicle"/>
    <property type="evidence" value="ECO:0007669"/>
    <property type="project" value="UniProtKB-KW"/>
</dbReference>
<comment type="caution">
    <text evidence="13">The sequence shown here is derived from an EMBL/GenBank/DDBJ whole genome shotgun (WGS) entry which is preliminary data.</text>
</comment>
<keyword evidence="7 11" id="KW-1133">Transmembrane helix</keyword>
<dbReference type="GO" id="GO:0016020">
    <property type="term" value="C:membrane"/>
    <property type="evidence" value="ECO:0007669"/>
    <property type="project" value="InterPro"/>
</dbReference>
<evidence type="ECO:0000256" key="11">
    <source>
        <dbReference type="SAM" id="Phobius"/>
    </source>
</evidence>
<evidence type="ECO:0000256" key="3">
    <source>
        <dbReference type="ARBA" id="ARBA00008731"/>
    </source>
</evidence>
<dbReference type="InterPro" id="IPR058533">
    <property type="entry name" value="Cation_efflux_TM"/>
</dbReference>
<gene>
    <name evidence="13" type="ORF">ABA31_25870</name>
</gene>
<keyword evidence="8" id="KW-0770">Synapse</keyword>
<keyword evidence="14" id="KW-1185">Reference proteome</keyword>
<evidence type="ECO:0000256" key="5">
    <source>
        <dbReference type="ARBA" id="ARBA00022753"/>
    </source>
</evidence>
<dbReference type="EMBL" id="BJUU01000022">
    <property type="protein sequence ID" value="GEK81236.1"/>
    <property type="molecule type" value="Genomic_DNA"/>
</dbReference>
<dbReference type="AlphaFoldDB" id="A0AA87RJ93"/>
<feature type="transmembrane region" description="Helical" evidence="11">
    <location>
        <begin position="114"/>
        <end position="133"/>
    </location>
</feature>
<evidence type="ECO:0000256" key="4">
    <source>
        <dbReference type="ARBA" id="ARBA00022692"/>
    </source>
</evidence>
<feature type="transmembrane region" description="Helical" evidence="11">
    <location>
        <begin position="46"/>
        <end position="69"/>
    </location>
</feature>
<dbReference type="GO" id="GO:0008324">
    <property type="term" value="F:monoatomic cation transmembrane transporter activity"/>
    <property type="evidence" value="ECO:0007669"/>
    <property type="project" value="InterPro"/>
</dbReference>
<dbReference type="Pfam" id="PF01545">
    <property type="entry name" value="Cation_efflux"/>
    <property type="match status" value="1"/>
</dbReference>
<evidence type="ECO:0000256" key="9">
    <source>
        <dbReference type="ARBA" id="ARBA00023136"/>
    </source>
</evidence>
<evidence type="ECO:0000313" key="14">
    <source>
        <dbReference type="Proteomes" id="UP000321749"/>
    </source>
</evidence>
<sequence length="217" mass="23625">MSAEALTEARRGILHRRVRFIVGFTITYNVIEAIVAIWAGSMASSAALIGFGLDSIVEVLSAAAVAWQFTRKDPERWEKATVRAIGIAFFALAAYVIIDAVLTLTGVEQVDHSPFGIGIATLSLLVMPALAWFEFRTGRELGSRSVQADAKQLLLCIYLSGTVLIGLLLNLLFGWMWADSVAALIVAGLAIREGIEAWRGDVESPFEVLDELEEKDL</sequence>
<dbReference type="PANTHER" id="PTHR31937">
    <property type="entry name" value="TRANSMEMBRANE PROTEIN 163"/>
    <property type="match status" value="1"/>
</dbReference>
<keyword evidence="9 11" id="KW-0472">Membrane</keyword>
<keyword evidence="6" id="KW-0862">Zinc</keyword>
<evidence type="ECO:0000256" key="8">
    <source>
        <dbReference type="ARBA" id="ARBA00023018"/>
    </source>
</evidence>
<dbReference type="SUPFAM" id="SSF161111">
    <property type="entry name" value="Cation efflux protein transmembrane domain-like"/>
    <property type="match status" value="1"/>
</dbReference>
<dbReference type="InterPro" id="IPR026765">
    <property type="entry name" value="Tmem163"/>
</dbReference>